<protein>
    <submittedName>
        <fullName evidence="2">Cna B-type domain-containing protein</fullName>
    </submittedName>
</protein>
<proteinExistence type="predicted"/>
<name>A0A3N0HY23_9FIRM</name>
<reference evidence="2 3" key="1">
    <citation type="submission" date="2018-11" db="EMBL/GenBank/DDBJ databases">
        <title>Clostridium sp. nov., a member of the family Erysipelotrichaceae isolated from pig faeces.</title>
        <authorList>
            <person name="Chang Y.-H."/>
        </authorList>
    </citation>
    <scope>NUCLEOTIDE SEQUENCE [LARGE SCALE GENOMIC DNA]</scope>
    <source>
        <strain evidence="2 3">YH-panp20</strain>
    </source>
</reference>
<dbReference type="SUPFAM" id="SSF49478">
    <property type="entry name" value="Cna protein B-type domain"/>
    <property type="match status" value="6"/>
</dbReference>
<accession>A0A3N0HY23</accession>
<evidence type="ECO:0000313" key="3">
    <source>
        <dbReference type="Proteomes" id="UP000276568"/>
    </source>
</evidence>
<keyword evidence="3" id="KW-1185">Reference proteome</keyword>
<dbReference type="CDD" id="cd00222">
    <property type="entry name" value="CollagenBindB"/>
    <property type="match status" value="6"/>
</dbReference>
<evidence type="ECO:0000313" key="2">
    <source>
        <dbReference type="EMBL" id="RNM29614.1"/>
    </source>
</evidence>
<gene>
    <name evidence="2" type="ORF">EDX97_08215</name>
</gene>
<dbReference type="InterPro" id="IPR008454">
    <property type="entry name" value="Collagen-bd_Cna-like_B-typ_dom"/>
</dbReference>
<dbReference type="AlphaFoldDB" id="A0A3N0HY23"/>
<dbReference type="Proteomes" id="UP000276568">
    <property type="component" value="Unassembled WGS sequence"/>
</dbReference>
<feature type="domain" description="CNA-B" evidence="1">
    <location>
        <begin position="350"/>
        <end position="434"/>
    </location>
</feature>
<dbReference type="Gene3D" id="2.60.40.1140">
    <property type="entry name" value="Collagen-binding surface protein Cna, B-type domain"/>
    <property type="match status" value="6"/>
</dbReference>
<feature type="domain" description="CNA-B" evidence="1">
    <location>
        <begin position="254"/>
        <end position="342"/>
    </location>
</feature>
<feature type="domain" description="CNA-B" evidence="1">
    <location>
        <begin position="442"/>
        <end position="531"/>
    </location>
</feature>
<dbReference type="Pfam" id="PF05738">
    <property type="entry name" value="Cna_B"/>
    <property type="match status" value="6"/>
</dbReference>
<evidence type="ECO:0000259" key="1">
    <source>
        <dbReference type="Pfam" id="PF05738"/>
    </source>
</evidence>
<feature type="domain" description="CNA-B" evidence="1">
    <location>
        <begin position="69"/>
        <end position="158"/>
    </location>
</feature>
<comment type="caution">
    <text evidence="2">The sequence shown here is derived from an EMBL/GenBank/DDBJ whole genome shotgun (WGS) entry which is preliminary data.</text>
</comment>
<dbReference type="EMBL" id="RJQC01000003">
    <property type="protein sequence ID" value="RNM29614.1"/>
    <property type="molecule type" value="Genomic_DNA"/>
</dbReference>
<organism evidence="2 3">
    <name type="scientific">Absicoccus porci</name>
    <dbReference type="NCBI Taxonomy" id="2486576"/>
    <lineage>
        <taxon>Bacteria</taxon>
        <taxon>Bacillati</taxon>
        <taxon>Bacillota</taxon>
        <taxon>Erysipelotrichia</taxon>
        <taxon>Erysipelotrichales</taxon>
        <taxon>Erysipelotrichaceae</taxon>
        <taxon>Absicoccus</taxon>
    </lineage>
</organism>
<feature type="domain" description="CNA-B" evidence="1">
    <location>
        <begin position="2"/>
        <end position="61"/>
    </location>
</feature>
<sequence>MMADGKEIQKQEVKADKDGNWTYAFNDLPKYANGQEITYTVSEDAVKNYTTTQKGNDFTNTHKVGKTSVSVKKIWKDNNNQDGIRPEKITVELLANGEKTDKTLTLDEKNNWSGSFTNLDAKKKGKAIAYSVAEVSVPKGYTSEISGNATEGYIINNTHKTETVDISGTKTWKDNDNQDGKRPDKITVTLMANGEDVQSKEIAGDWTYAFNNLPKYDNGKEIKYTIKEDKVAGYTSEVKGYDLINTHKIEKTSVSVKKEWDDTKNQDGKRPTEVTVHLYADGKDTGKTVTLSAKNDWKASFNDLDVNKDGKAIEYTVKEDEVKDYETSTSGDAKSGFVLTNSHKTETVNISGTKTWADNDNQDGARPDSITIRLMADGKEIQKQEVKADKDGNWTYAFNDLPKYANGQEITYTVSEDAVKDYTTTQKGNDFTNTHKVGKTSVSVKKIWKDSNNQDGIRPEKITVELLANGEKTDKTLTLDEKNNWSGSFTDLDAKKKGKDIQYSIAEVSVPKGYKSIITGDAIKGYIVTNTHTTHRTTTGKKTNHTSGTNTGMETNVRFYSLSTIVSLLAIAFFRRRFVK</sequence>
<feature type="domain" description="CNA-B" evidence="1">
    <location>
        <begin position="166"/>
        <end position="246"/>
    </location>
</feature>